<evidence type="ECO:0000313" key="2">
    <source>
        <dbReference type="Proteomes" id="UP000295636"/>
    </source>
</evidence>
<gene>
    <name evidence="1" type="ORF">E1757_26615</name>
</gene>
<dbReference type="InterPro" id="IPR045527">
    <property type="entry name" value="DUF6470"/>
</dbReference>
<dbReference type="Proteomes" id="UP000295636">
    <property type="component" value="Unassembled WGS sequence"/>
</dbReference>
<reference evidence="1 2" key="1">
    <citation type="submission" date="2019-03" db="EMBL/GenBank/DDBJ databases">
        <title>This is whole genome sequence of Paenibacillus sp MS74 strain.</title>
        <authorList>
            <person name="Trinh H.N."/>
        </authorList>
    </citation>
    <scope>NUCLEOTIDE SEQUENCE [LARGE SCALE GENOMIC DNA]</scope>
    <source>
        <strain evidence="1 2">MS74</strain>
    </source>
</reference>
<organism evidence="1 2">
    <name type="scientific">Paenibacillus piri</name>
    <dbReference type="NCBI Taxonomy" id="2547395"/>
    <lineage>
        <taxon>Bacteria</taxon>
        <taxon>Bacillati</taxon>
        <taxon>Bacillota</taxon>
        <taxon>Bacilli</taxon>
        <taxon>Bacillales</taxon>
        <taxon>Paenibacillaceae</taxon>
        <taxon>Paenibacillus</taxon>
    </lineage>
</organism>
<name>A0A4R5KFU9_9BACL</name>
<dbReference type="AlphaFoldDB" id="A0A4R5KFU9"/>
<dbReference type="OrthoDB" id="2112831at2"/>
<comment type="caution">
    <text evidence="1">The sequence shown here is derived from an EMBL/GenBank/DDBJ whole genome shotgun (WGS) entry which is preliminary data.</text>
</comment>
<dbReference type="Pfam" id="PF20074">
    <property type="entry name" value="DUF6470"/>
    <property type="match status" value="1"/>
</dbReference>
<protein>
    <submittedName>
        <fullName evidence="1">Uncharacterized protein</fullName>
    </submittedName>
</protein>
<dbReference type="EMBL" id="SMRT01000016">
    <property type="protein sequence ID" value="TDF93508.1"/>
    <property type="molecule type" value="Genomic_DNA"/>
</dbReference>
<proteinExistence type="predicted"/>
<sequence length="189" mass="21676">MSGIPQLQIRQQPALLGIDADLGTQDIQQPRATFEMTTERPKQDIRQPRGELVIDQTRAWDALGIGPSLEVFSRIYSQGREIALRGIARRVEEGNRMAQIQIDANPFAEIAKNVDRNFSEYDYAGEASFDNVDISYTAHKAEINTIDGKVNLNTHPNRVEYEYHRGKLDIYMRQYQSIEITAPEIDYRF</sequence>
<dbReference type="RefSeq" id="WP_133233929.1">
    <property type="nucleotide sequence ID" value="NZ_SMRT01000016.1"/>
</dbReference>
<keyword evidence="2" id="KW-1185">Reference proteome</keyword>
<evidence type="ECO:0000313" key="1">
    <source>
        <dbReference type="EMBL" id="TDF93508.1"/>
    </source>
</evidence>
<accession>A0A4R5KFU9</accession>